<dbReference type="Proteomes" id="UP000738431">
    <property type="component" value="Chromosome"/>
</dbReference>
<dbReference type="Gene3D" id="1.10.340.30">
    <property type="entry name" value="Hypothetical protein, domain 2"/>
    <property type="match status" value="1"/>
</dbReference>
<keyword evidence="12" id="KW-1185">Reference proteome</keyword>
<dbReference type="Pfam" id="PF00730">
    <property type="entry name" value="HhH-GPD"/>
    <property type="match status" value="1"/>
</dbReference>
<dbReference type="SMART" id="SM00478">
    <property type="entry name" value="ENDO3c"/>
    <property type="match status" value="1"/>
</dbReference>
<dbReference type="PANTHER" id="PTHR10242">
    <property type="entry name" value="8-OXOGUANINE DNA GLYCOSYLASE"/>
    <property type="match status" value="1"/>
</dbReference>
<dbReference type="Gene3D" id="1.10.1670.10">
    <property type="entry name" value="Helix-hairpin-Helix base-excision DNA repair enzymes (C-terminal)"/>
    <property type="match status" value="1"/>
</dbReference>
<dbReference type="SUPFAM" id="SSF55945">
    <property type="entry name" value="TATA-box binding protein-like"/>
    <property type="match status" value="1"/>
</dbReference>
<evidence type="ECO:0000259" key="10">
    <source>
        <dbReference type="SMART" id="SM00478"/>
    </source>
</evidence>
<dbReference type="Pfam" id="PF07934">
    <property type="entry name" value="OGG_N"/>
    <property type="match status" value="1"/>
</dbReference>
<evidence type="ECO:0000313" key="12">
    <source>
        <dbReference type="Proteomes" id="UP000738431"/>
    </source>
</evidence>
<dbReference type="EMBL" id="CP139781">
    <property type="protein sequence ID" value="WRQ86589.1"/>
    <property type="molecule type" value="Genomic_DNA"/>
</dbReference>
<comment type="catalytic activity">
    <reaction evidence="9">
        <text>2'-deoxyribonucleotide-(2'-deoxyribose 5'-phosphate)-2'-deoxyribonucleotide-DNA = a 3'-end 2'-deoxyribonucleotide-(2,3-dehydro-2,3-deoxyribose 5'-phosphate)-DNA + a 5'-end 5'-phospho-2'-deoxyribonucleoside-DNA + H(+)</text>
        <dbReference type="Rhea" id="RHEA:66592"/>
        <dbReference type="Rhea" id="RHEA-COMP:13180"/>
        <dbReference type="Rhea" id="RHEA-COMP:16897"/>
        <dbReference type="Rhea" id="RHEA-COMP:17067"/>
        <dbReference type="ChEBI" id="CHEBI:15378"/>
        <dbReference type="ChEBI" id="CHEBI:136412"/>
        <dbReference type="ChEBI" id="CHEBI:157695"/>
        <dbReference type="ChEBI" id="CHEBI:167181"/>
        <dbReference type="EC" id="4.2.99.18"/>
    </reaction>
</comment>
<dbReference type="EC" id="4.2.99.18" evidence="2"/>
<comment type="similarity">
    <text evidence="1">Belongs to the type-1 OGG1 family.</text>
</comment>
<organism evidence="11 12">
    <name type="scientific">Actomonas aquatica</name>
    <dbReference type="NCBI Taxonomy" id="2866162"/>
    <lineage>
        <taxon>Bacteria</taxon>
        <taxon>Pseudomonadati</taxon>
        <taxon>Verrucomicrobiota</taxon>
        <taxon>Opitutia</taxon>
        <taxon>Opitutales</taxon>
        <taxon>Opitutaceae</taxon>
        <taxon>Actomonas</taxon>
    </lineage>
</organism>
<dbReference type="InterPro" id="IPR023170">
    <property type="entry name" value="HhH_base_excis_C"/>
</dbReference>
<gene>
    <name evidence="11" type="ORF">K1X11_017395</name>
</gene>
<evidence type="ECO:0000256" key="1">
    <source>
        <dbReference type="ARBA" id="ARBA00010679"/>
    </source>
</evidence>
<evidence type="ECO:0000256" key="9">
    <source>
        <dbReference type="ARBA" id="ARBA00044632"/>
    </source>
</evidence>
<dbReference type="SUPFAM" id="SSF48150">
    <property type="entry name" value="DNA-glycosylase"/>
    <property type="match status" value="1"/>
</dbReference>
<evidence type="ECO:0000256" key="7">
    <source>
        <dbReference type="ARBA" id="ARBA00023268"/>
    </source>
</evidence>
<evidence type="ECO:0000256" key="8">
    <source>
        <dbReference type="ARBA" id="ARBA00023295"/>
    </source>
</evidence>
<proteinExistence type="inferred from homology"/>
<feature type="domain" description="HhH-GPD" evidence="10">
    <location>
        <begin position="166"/>
        <end position="312"/>
    </location>
</feature>
<reference evidence="11 12" key="2">
    <citation type="submission" date="2023-12" db="EMBL/GenBank/DDBJ databases">
        <title>Description of an unclassified Opitutus bacterium of Verrucomicrobiota.</title>
        <authorList>
            <person name="Zhang D.-F."/>
        </authorList>
    </citation>
    <scope>NUCLEOTIDE SEQUENCE [LARGE SCALE GENOMIC DNA]</scope>
    <source>
        <strain evidence="11 12">WL0086</strain>
    </source>
</reference>
<protein>
    <recommendedName>
        <fullName evidence="2">DNA-(apurinic or apyrimidinic site) lyase</fullName>
        <ecNumber evidence="2">4.2.99.18</ecNumber>
    </recommendedName>
</protein>
<keyword evidence="8" id="KW-0326">Glycosidase</keyword>
<evidence type="ECO:0000256" key="5">
    <source>
        <dbReference type="ARBA" id="ARBA00023204"/>
    </source>
</evidence>
<name>A0ABZ1C7S7_9BACT</name>
<keyword evidence="5" id="KW-0234">DNA repair</keyword>
<evidence type="ECO:0000313" key="11">
    <source>
        <dbReference type="EMBL" id="WRQ86589.1"/>
    </source>
</evidence>
<reference evidence="11 12" key="1">
    <citation type="submission" date="2021-08" db="EMBL/GenBank/DDBJ databases">
        <authorList>
            <person name="Zhang D."/>
            <person name="Zhang A."/>
            <person name="Wang L."/>
        </authorList>
    </citation>
    <scope>NUCLEOTIDE SEQUENCE [LARGE SCALE GENOMIC DNA]</scope>
    <source>
        <strain evidence="11 12">WL0086</strain>
    </source>
</reference>
<keyword evidence="7" id="KW-0511">Multifunctional enzyme</keyword>
<evidence type="ECO:0000256" key="3">
    <source>
        <dbReference type="ARBA" id="ARBA00022763"/>
    </source>
</evidence>
<dbReference type="RefSeq" id="WP_221033050.1">
    <property type="nucleotide sequence ID" value="NZ_CP139781.1"/>
</dbReference>
<dbReference type="InterPro" id="IPR011257">
    <property type="entry name" value="DNA_glycosylase"/>
</dbReference>
<evidence type="ECO:0000256" key="2">
    <source>
        <dbReference type="ARBA" id="ARBA00012720"/>
    </source>
</evidence>
<sequence>MSAPPLTWTPWAPLPGAPSYTAIGLREQLDGGQAFRWYPESDDTTWIGQWSHHLARLRLRPTPTVGAALRRDNPASPPPLPLEYSLPASFAETTLPALRHYLAIDDDRHDRIDAALPLATDPHLATCHALHPHLRILRQPFGETLLAFLCSATKQIPQIKQMLALLATRLGTPLDFSVSAFQNFSVSENALPTWPQLAAVSEADLRACQLGFRARYIKGTAEVLAAAPAWLEETAALPYAAAKMRLLTLPGVGEKIADCVLLFGLGHHEAFPVDTWMLKAMARRYGLEGWSPTQVAHFGRVHYGPTAGLAQQHLFAWERTQGGR</sequence>
<dbReference type="InterPro" id="IPR003265">
    <property type="entry name" value="HhH-GPD_domain"/>
</dbReference>
<accession>A0ABZ1C7S7</accession>
<keyword evidence="4" id="KW-0378">Hydrolase</keyword>
<evidence type="ECO:0000256" key="4">
    <source>
        <dbReference type="ARBA" id="ARBA00022801"/>
    </source>
</evidence>
<dbReference type="CDD" id="cd00056">
    <property type="entry name" value="ENDO3c"/>
    <property type="match status" value="1"/>
</dbReference>
<evidence type="ECO:0000256" key="6">
    <source>
        <dbReference type="ARBA" id="ARBA00023239"/>
    </source>
</evidence>
<keyword evidence="3" id="KW-0227">DNA damage</keyword>
<keyword evidence="6" id="KW-0456">Lyase</keyword>
<dbReference type="InterPro" id="IPR012904">
    <property type="entry name" value="OGG_N"/>
</dbReference>
<dbReference type="InterPro" id="IPR052054">
    <property type="entry name" value="Oxidative_DNA_repair_enzyme"/>
</dbReference>
<dbReference type="PANTHER" id="PTHR10242:SF2">
    <property type="entry name" value="N-GLYCOSYLASE_DNA LYASE"/>
    <property type="match status" value="1"/>
</dbReference>